<dbReference type="PANTHER" id="PTHR43791">
    <property type="entry name" value="PERMEASE-RELATED"/>
    <property type="match status" value="1"/>
</dbReference>
<evidence type="ECO:0000259" key="8">
    <source>
        <dbReference type="PROSITE" id="PS50850"/>
    </source>
</evidence>
<keyword evidence="4 7" id="KW-1133">Transmembrane helix</keyword>
<evidence type="ECO:0000313" key="10">
    <source>
        <dbReference type="Proteomes" id="UP000193467"/>
    </source>
</evidence>
<feature type="transmembrane region" description="Helical" evidence="7">
    <location>
        <begin position="195"/>
        <end position="213"/>
    </location>
</feature>
<evidence type="ECO:0000256" key="7">
    <source>
        <dbReference type="SAM" id="Phobius"/>
    </source>
</evidence>
<keyword evidence="3 7" id="KW-0812">Transmembrane</keyword>
<dbReference type="SUPFAM" id="SSF103473">
    <property type="entry name" value="MFS general substrate transporter"/>
    <property type="match status" value="1"/>
</dbReference>
<feature type="transmembrane region" description="Helical" evidence="7">
    <location>
        <begin position="297"/>
        <end position="321"/>
    </location>
</feature>
<reference evidence="9 10" key="1">
    <citation type="submission" date="2016-07" db="EMBL/GenBank/DDBJ databases">
        <title>Pervasive Adenine N6-methylation of Active Genes in Fungi.</title>
        <authorList>
            <consortium name="DOE Joint Genome Institute"/>
            <person name="Mondo S.J."/>
            <person name="Dannebaum R.O."/>
            <person name="Kuo R.C."/>
            <person name="Labutti K."/>
            <person name="Haridas S."/>
            <person name="Kuo A."/>
            <person name="Salamov A."/>
            <person name="Ahrendt S.R."/>
            <person name="Lipzen A."/>
            <person name="Sullivan W."/>
            <person name="Andreopoulos W.B."/>
            <person name="Clum A."/>
            <person name="Lindquist E."/>
            <person name="Daum C."/>
            <person name="Ramamoorthy G.K."/>
            <person name="Gryganskyi A."/>
            <person name="Culley D."/>
            <person name="Magnuson J.K."/>
            <person name="James T.Y."/>
            <person name="O'Malley M.A."/>
            <person name="Stajich J.E."/>
            <person name="Spatafora J.W."/>
            <person name="Visel A."/>
            <person name="Grigoriev I.V."/>
        </authorList>
    </citation>
    <scope>NUCLEOTIDE SEQUENCE [LARGE SCALE GENOMIC DNA]</scope>
    <source>
        <strain evidence="9 10">62-1032</strain>
    </source>
</reference>
<feature type="transmembrane region" description="Helical" evidence="7">
    <location>
        <begin position="421"/>
        <end position="441"/>
    </location>
</feature>
<feature type="transmembrane region" description="Helical" evidence="7">
    <location>
        <begin position="360"/>
        <end position="378"/>
    </location>
</feature>
<evidence type="ECO:0000256" key="2">
    <source>
        <dbReference type="ARBA" id="ARBA00022448"/>
    </source>
</evidence>
<dbReference type="STRING" id="106004.A0A1Y2D8P0"/>
<evidence type="ECO:0000256" key="6">
    <source>
        <dbReference type="ARBA" id="ARBA00037968"/>
    </source>
</evidence>
<dbReference type="OrthoDB" id="6730379at2759"/>
<dbReference type="InterPro" id="IPR020846">
    <property type="entry name" value="MFS_dom"/>
</dbReference>
<sequence length="513" mass="56483">MAPEPMRQLEDGENLEKRVSVYKDIVVTGVRDVPDSAAICTAAISGRTLSKEESARLVRKIDFNLMPLLCIVYLVQFLDKVSLSYASIMGIRQDTNLDLSQYSWLGSIFYIGYLVGEWPTNYALQRLPLAKWSSANIFMWGGILACTAACTEFKGLMVVRFLLGLCEACITPSFSLVTAQWYLKKEQGVRRGIWFSFNAMAMVVGAVMAWGLAKTGIEGGFAIAAWRVMFLLLGSITMALGVILLIFLPDSPLNARFLNKEERLLAVERIRSNQSGIGNKAWKLYQFKEALADPLTWLYCLASITLNIPNGGITNFFSIIITDMGYDPITSLLYGAPAGAVVMAGVLSVMFLGDFTRMRILCGCVGSLVGLMGVLLLWQLPMENQTGRLIGYYFVAVIIGGFTTVLSLISSNVAGSTKKSTVTALFMISYAVGNVIGPQTFLDKDAPRYDTALIVFTACIIVAVLTMLAIWSVNVRRNRANEAIRNAPGYVALQNQEFLDLTDRENPAFHYTC</sequence>
<dbReference type="FunFam" id="1.20.1250.20:FF:000064">
    <property type="entry name" value="MFS allantoate transporter"/>
    <property type="match status" value="1"/>
</dbReference>
<dbReference type="EMBL" id="MCGR01000093">
    <property type="protein sequence ID" value="ORY54995.1"/>
    <property type="molecule type" value="Genomic_DNA"/>
</dbReference>
<evidence type="ECO:0000256" key="4">
    <source>
        <dbReference type="ARBA" id="ARBA00022989"/>
    </source>
</evidence>
<comment type="subcellular location">
    <subcellularLocation>
        <location evidence="1">Membrane</location>
        <topology evidence="1">Multi-pass membrane protein</topology>
    </subcellularLocation>
</comment>
<feature type="transmembrane region" description="Helical" evidence="7">
    <location>
        <begin position="333"/>
        <end position="353"/>
    </location>
</feature>
<dbReference type="InParanoid" id="A0A1Y2D8P0"/>
<evidence type="ECO:0000313" key="9">
    <source>
        <dbReference type="EMBL" id="ORY54995.1"/>
    </source>
</evidence>
<dbReference type="InterPro" id="IPR036259">
    <property type="entry name" value="MFS_trans_sf"/>
</dbReference>
<accession>A0A1Y2D8P0</accession>
<feature type="transmembrane region" description="Helical" evidence="7">
    <location>
        <begin position="225"/>
        <end position="248"/>
    </location>
</feature>
<dbReference type="PROSITE" id="PS50850">
    <property type="entry name" value="MFS"/>
    <property type="match status" value="1"/>
</dbReference>
<dbReference type="GO" id="GO:0022857">
    <property type="term" value="F:transmembrane transporter activity"/>
    <property type="evidence" value="ECO:0007669"/>
    <property type="project" value="InterPro"/>
</dbReference>
<name>A0A1Y2D8P0_9BASI</name>
<keyword evidence="5 7" id="KW-0472">Membrane</keyword>
<proteinExistence type="inferred from homology"/>
<dbReference type="GO" id="GO:0016020">
    <property type="term" value="C:membrane"/>
    <property type="evidence" value="ECO:0007669"/>
    <property type="project" value="UniProtKB-SubCell"/>
</dbReference>
<comment type="similarity">
    <text evidence="6">Belongs to the major facilitator superfamily. Allantoate permease family.</text>
</comment>
<evidence type="ECO:0000256" key="1">
    <source>
        <dbReference type="ARBA" id="ARBA00004141"/>
    </source>
</evidence>
<dbReference type="AlphaFoldDB" id="A0A1Y2D8P0"/>
<keyword evidence="2" id="KW-0813">Transport</keyword>
<dbReference type="Gene3D" id="1.20.1250.20">
    <property type="entry name" value="MFS general substrate transporter like domains"/>
    <property type="match status" value="2"/>
</dbReference>
<organism evidence="9 10">
    <name type="scientific">Leucosporidium creatinivorum</name>
    <dbReference type="NCBI Taxonomy" id="106004"/>
    <lineage>
        <taxon>Eukaryota</taxon>
        <taxon>Fungi</taxon>
        <taxon>Dikarya</taxon>
        <taxon>Basidiomycota</taxon>
        <taxon>Pucciniomycotina</taxon>
        <taxon>Microbotryomycetes</taxon>
        <taxon>Leucosporidiales</taxon>
        <taxon>Leucosporidium</taxon>
    </lineage>
</organism>
<feature type="transmembrane region" description="Helical" evidence="7">
    <location>
        <begin position="453"/>
        <end position="475"/>
    </location>
</feature>
<feature type="non-terminal residue" evidence="9">
    <location>
        <position position="1"/>
    </location>
</feature>
<comment type="caution">
    <text evidence="9">The sequence shown here is derived from an EMBL/GenBank/DDBJ whole genome shotgun (WGS) entry which is preliminary data.</text>
</comment>
<dbReference type="Pfam" id="PF07690">
    <property type="entry name" value="MFS_1"/>
    <property type="match status" value="1"/>
</dbReference>
<evidence type="ECO:0000256" key="5">
    <source>
        <dbReference type="ARBA" id="ARBA00023136"/>
    </source>
</evidence>
<dbReference type="FunCoup" id="A0A1Y2D8P0">
    <property type="interactions" value="58"/>
</dbReference>
<dbReference type="PANTHER" id="PTHR43791:SF1">
    <property type="entry name" value="ALLANTOATE PERMEASE"/>
    <property type="match status" value="1"/>
</dbReference>
<evidence type="ECO:0000256" key="3">
    <source>
        <dbReference type="ARBA" id="ARBA00022692"/>
    </source>
</evidence>
<gene>
    <name evidence="9" type="ORF">BCR35DRAFT_284510</name>
</gene>
<dbReference type="InterPro" id="IPR011701">
    <property type="entry name" value="MFS"/>
</dbReference>
<dbReference type="Proteomes" id="UP000193467">
    <property type="component" value="Unassembled WGS sequence"/>
</dbReference>
<feature type="transmembrane region" description="Helical" evidence="7">
    <location>
        <begin position="390"/>
        <end position="409"/>
    </location>
</feature>
<feature type="transmembrane region" description="Helical" evidence="7">
    <location>
        <begin position="161"/>
        <end position="183"/>
    </location>
</feature>
<feature type="domain" description="Major facilitator superfamily (MFS) profile" evidence="8">
    <location>
        <begin position="65"/>
        <end position="475"/>
    </location>
</feature>
<keyword evidence="10" id="KW-1185">Reference proteome</keyword>
<protein>
    <submittedName>
        <fullName evidence="9">Putative MFS allantoate transporter</fullName>
    </submittedName>
</protein>